<proteinExistence type="predicted"/>
<evidence type="ECO:0000313" key="2">
    <source>
        <dbReference type="Proteomes" id="UP000190285"/>
    </source>
</evidence>
<gene>
    <name evidence="1" type="ORF">SAMN02194393_00295</name>
</gene>
<organism evidence="1 2">
    <name type="scientific">Maledivibacter halophilus</name>
    <dbReference type="NCBI Taxonomy" id="36842"/>
    <lineage>
        <taxon>Bacteria</taxon>
        <taxon>Bacillati</taxon>
        <taxon>Bacillota</taxon>
        <taxon>Clostridia</taxon>
        <taxon>Peptostreptococcales</taxon>
        <taxon>Caminicellaceae</taxon>
        <taxon>Maledivibacter</taxon>
    </lineage>
</organism>
<protein>
    <submittedName>
        <fullName evidence="1">Uncharacterized protein</fullName>
    </submittedName>
</protein>
<reference evidence="2" key="1">
    <citation type="submission" date="2017-02" db="EMBL/GenBank/DDBJ databases">
        <authorList>
            <person name="Varghese N."/>
            <person name="Submissions S."/>
        </authorList>
    </citation>
    <scope>NUCLEOTIDE SEQUENCE [LARGE SCALE GENOMIC DNA]</scope>
    <source>
        <strain evidence="2">M1</strain>
    </source>
</reference>
<accession>A0A1T5IEX8</accession>
<dbReference type="Proteomes" id="UP000190285">
    <property type="component" value="Unassembled WGS sequence"/>
</dbReference>
<sequence length="31" mass="3538">MLFAHDGNIDKAFKDSIINSIKEREAKICET</sequence>
<keyword evidence="2" id="KW-1185">Reference proteome</keyword>
<dbReference type="AlphaFoldDB" id="A0A1T5IEX8"/>
<dbReference type="STRING" id="36842.SAMN02194393_00295"/>
<name>A0A1T5IEX8_9FIRM</name>
<evidence type="ECO:0000313" key="1">
    <source>
        <dbReference type="EMBL" id="SKC37573.1"/>
    </source>
</evidence>
<dbReference type="EMBL" id="FUZT01000001">
    <property type="protein sequence ID" value="SKC37573.1"/>
    <property type="molecule type" value="Genomic_DNA"/>
</dbReference>